<feature type="non-terminal residue" evidence="3">
    <location>
        <position position="1"/>
    </location>
</feature>
<feature type="compositionally biased region" description="Basic and acidic residues" evidence="1">
    <location>
        <begin position="12"/>
        <end position="24"/>
    </location>
</feature>
<protein>
    <recommendedName>
        <fullName evidence="2">DUF6535 domain-containing protein</fullName>
    </recommendedName>
</protein>
<dbReference type="AlphaFoldDB" id="A0AAD2HM87"/>
<sequence>MSQAEKAQADQQKAEEERIERERASGNKLWSAYITEAQNYDQGLLEGWRSEMDGMLIFAGLFSGVITTFI</sequence>
<dbReference type="Proteomes" id="UP001295794">
    <property type="component" value="Unassembled WGS sequence"/>
</dbReference>
<reference evidence="3" key="1">
    <citation type="submission" date="2023-11" db="EMBL/GenBank/DDBJ databases">
        <authorList>
            <person name="De Vega J J."/>
            <person name="De Vega J J."/>
        </authorList>
    </citation>
    <scope>NUCLEOTIDE SEQUENCE</scope>
</reference>
<feature type="domain" description="DUF6535" evidence="2">
    <location>
        <begin position="30"/>
        <end position="70"/>
    </location>
</feature>
<evidence type="ECO:0000313" key="4">
    <source>
        <dbReference type="Proteomes" id="UP001295794"/>
    </source>
</evidence>
<name>A0AAD2HM87_9AGAR</name>
<dbReference type="Pfam" id="PF20153">
    <property type="entry name" value="DUF6535"/>
    <property type="match status" value="1"/>
</dbReference>
<evidence type="ECO:0000259" key="2">
    <source>
        <dbReference type="Pfam" id="PF20153"/>
    </source>
</evidence>
<gene>
    <name evidence="3" type="ORF">MYCIT1_LOCUS27977</name>
</gene>
<feature type="region of interest" description="Disordered" evidence="1">
    <location>
        <begin position="1"/>
        <end position="24"/>
    </location>
</feature>
<feature type="compositionally biased region" description="Low complexity" evidence="1">
    <location>
        <begin position="1"/>
        <end position="11"/>
    </location>
</feature>
<proteinExistence type="predicted"/>
<dbReference type="EMBL" id="CAVNYO010000423">
    <property type="protein sequence ID" value="CAK5278563.1"/>
    <property type="molecule type" value="Genomic_DNA"/>
</dbReference>
<evidence type="ECO:0000313" key="3">
    <source>
        <dbReference type="EMBL" id="CAK5278563.1"/>
    </source>
</evidence>
<organism evidence="3 4">
    <name type="scientific">Mycena citricolor</name>
    <dbReference type="NCBI Taxonomy" id="2018698"/>
    <lineage>
        <taxon>Eukaryota</taxon>
        <taxon>Fungi</taxon>
        <taxon>Dikarya</taxon>
        <taxon>Basidiomycota</taxon>
        <taxon>Agaricomycotina</taxon>
        <taxon>Agaricomycetes</taxon>
        <taxon>Agaricomycetidae</taxon>
        <taxon>Agaricales</taxon>
        <taxon>Marasmiineae</taxon>
        <taxon>Mycenaceae</taxon>
        <taxon>Mycena</taxon>
    </lineage>
</organism>
<evidence type="ECO:0000256" key="1">
    <source>
        <dbReference type="SAM" id="MobiDB-lite"/>
    </source>
</evidence>
<accession>A0AAD2HM87</accession>
<comment type="caution">
    <text evidence="3">The sequence shown here is derived from an EMBL/GenBank/DDBJ whole genome shotgun (WGS) entry which is preliminary data.</text>
</comment>
<dbReference type="InterPro" id="IPR045338">
    <property type="entry name" value="DUF6535"/>
</dbReference>
<keyword evidence="4" id="KW-1185">Reference proteome</keyword>